<evidence type="ECO:0000256" key="2">
    <source>
        <dbReference type="SAM" id="Phobius"/>
    </source>
</evidence>
<keyword evidence="2" id="KW-0472">Membrane</keyword>
<proteinExistence type="predicted"/>
<dbReference type="SUPFAM" id="SSF52540">
    <property type="entry name" value="P-loop containing nucleoside triphosphate hydrolases"/>
    <property type="match status" value="1"/>
</dbReference>
<organism evidence="4 5">
    <name type="scientific">Kocuria coralli</name>
    <dbReference type="NCBI Taxonomy" id="1461025"/>
    <lineage>
        <taxon>Bacteria</taxon>
        <taxon>Bacillati</taxon>
        <taxon>Actinomycetota</taxon>
        <taxon>Actinomycetes</taxon>
        <taxon>Micrococcales</taxon>
        <taxon>Micrococcaceae</taxon>
        <taxon>Kocuria</taxon>
    </lineage>
</organism>
<feature type="transmembrane region" description="Helical" evidence="2">
    <location>
        <begin position="487"/>
        <end position="507"/>
    </location>
</feature>
<accession>A0A5J5L1D9</accession>
<dbReference type="GO" id="GO:0043024">
    <property type="term" value="F:ribosomal small subunit binding"/>
    <property type="evidence" value="ECO:0007669"/>
    <property type="project" value="TreeGrafter"/>
</dbReference>
<keyword evidence="2" id="KW-1133">Transmembrane helix</keyword>
<dbReference type="PANTHER" id="PTHR42698">
    <property type="entry name" value="GTPASE ERA"/>
    <property type="match status" value="1"/>
</dbReference>
<gene>
    <name evidence="4" type="ORF">FCK90_01400</name>
</gene>
<feature type="region of interest" description="Disordered" evidence="1">
    <location>
        <begin position="356"/>
        <end position="382"/>
    </location>
</feature>
<comment type="caution">
    <text evidence="4">The sequence shown here is derived from an EMBL/GenBank/DDBJ whole genome shotgun (WGS) entry which is preliminary data.</text>
</comment>
<keyword evidence="2" id="KW-0812">Transmembrane</keyword>
<dbReference type="GO" id="GO:0019843">
    <property type="term" value="F:rRNA binding"/>
    <property type="evidence" value="ECO:0007669"/>
    <property type="project" value="TreeGrafter"/>
</dbReference>
<reference evidence="4 5" key="1">
    <citation type="submission" date="2019-05" db="EMBL/GenBank/DDBJ databases">
        <title>Kocuria coralli sp. nov., a novel actinobacterium isolated from coral reef seawater.</title>
        <authorList>
            <person name="Li J."/>
        </authorList>
    </citation>
    <scope>NUCLEOTIDE SEQUENCE [LARGE SCALE GENOMIC DNA]</scope>
    <source>
        <strain evidence="4 5">SCSIO 13007</strain>
    </source>
</reference>
<feature type="domain" description="G" evidence="3">
    <location>
        <begin position="60"/>
        <end position="194"/>
    </location>
</feature>
<name>A0A5J5L1D9_9MICC</name>
<dbReference type="OrthoDB" id="974105at2"/>
<dbReference type="Pfam" id="PF01926">
    <property type="entry name" value="MMR_HSR1"/>
    <property type="match status" value="1"/>
</dbReference>
<dbReference type="InterPro" id="IPR027417">
    <property type="entry name" value="P-loop_NTPase"/>
</dbReference>
<feature type="compositionally biased region" description="Basic and acidic residues" evidence="1">
    <location>
        <begin position="356"/>
        <end position="365"/>
    </location>
</feature>
<dbReference type="GO" id="GO:0005525">
    <property type="term" value="F:GTP binding"/>
    <property type="evidence" value="ECO:0007669"/>
    <property type="project" value="InterPro"/>
</dbReference>
<dbReference type="GO" id="GO:0005829">
    <property type="term" value="C:cytosol"/>
    <property type="evidence" value="ECO:0007669"/>
    <property type="project" value="TreeGrafter"/>
</dbReference>
<dbReference type="Gene3D" id="3.40.50.300">
    <property type="entry name" value="P-loop containing nucleotide triphosphate hydrolases"/>
    <property type="match status" value="1"/>
</dbReference>
<sequence>MIRRGRRKVQTFDIDQRLAGLREAVDAGRGRLDDDAVEQAEDLLGRAATRRSLSPDHTVVGFFGATGSGKSSLLNAVVGRPVARSAARRPTTTSPLAVLGSEEGSGPLLDWLGIESRHVLEQTQSSPWSAGVAGLWTEVPEGLVLLDLPDIDSVAREHREIAARLAGMVDVVVWVVDPQKYADAVLHDEFIAPLSRHAAVTLVVLNQADRLPSDQVQTVLASLRQLLEEDGLTTSGRAAPLAASAATGAGIGAVRARISEVVEGKEAAAARLSADLEGAVERLSASHGGGRPTGVTAGARQKLTEGLVHAANAEGIADAARRSYVLSAGRRTGWLPVRWIGGFRKDPLRRLHLQDVQDASKDPSLRKSSLPPMSPAQRASADTAVRNFAQDTAAGASPSWERAIREAARASQERLPDAIDQALARTDLRRGARSWWWLPLNVIQWLALLIAAAGLVWLTGLFVLGYLQIPVPDTPVVQGTSVPVPTALVATGLVVGLVLGILSAVFARWGGRWRARTVAKRLREQIATTAHDHVVLPVERELGVYDSVDRGLRRAAHRK</sequence>
<evidence type="ECO:0000256" key="1">
    <source>
        <dbReference type="SAM" id="MobiDB-lite"/>
    </source>
</evidence>
<feature type="transmembrane region" description="Helical" evidence="2">
    <location>
        <begin position="435"/>
        <end position="467"/>
    </location>
</feature>
<dbReference type="Proteomes" id="UP000325957">
    <property type="component" value="Unassembled WGS sequence"/>
</dbReference>
<dbReference type="EMBL" id="SZWF01000001">
    <property type="protein sequence ID" value="KAA9395692.1"/>
    <property type="molecule type" value="Genomic_DNA"/>
</dbReference>
<dbReference type="AlphaFoldDB" id="A0A5J5L1D9"/>
<evidence type="ECO:0000313" key="4">
    <source>
        <dbReference type="EMBL" id="KAA9395692.1"/>
    </source>
</evidence>
<evidence type="ECO:0000313" key="5">
    <source>
        <dbReference type="Proteomes" id="UP000325957"/>
    </source>
</evidence>
<dbReference type="PANTHER" id="PTHR42698:SF1">
    <property type="entry name" value="GTPASE ERA, MITOCHONDRIAL"/>
    <property type="match status" value="1"/>
</dbReference>
<evidence type="ECO:0000259" key="3">
    <source>
        <dbReference type="Pfam" id="PF01926"/>
    </source>
</evidence>
<protein>
    <submittedName>
        <fullName evidence="4">ABC transporter</fullName>
    </submittedName>
</protein>
<dbReference type="InterPro" id="IPR006073">
    <property type="entry name" value="GTP-bd"/>
</dbReference>
<dbReference type="InterPro" id="IPR005662">
    <property type="entry name" value="GTPase_Era-like"/>
</dbReference>
<keyword evidence="5" id="KW-1185">Reference proteome</keyword>
<dbReference type="GO" id="GO:0000028">
    <property type="term" value="P:ribosomal small subunit assembly"/>
    <property type="evidence" value="ECO:0007669"/>
    <property type="project" value="TreeGrafter"/>
</dbReference>